<dbReference type="GO" id="GO:0006886">
    <property type="term" value="P:intracellular protein transport"/>
    <property type="evidence" value="ECO:0007669"/>
    <property type="project" value="TreeGrafter"/>
</dbReference>
<keyword evidence="7" id="KW-0547">Nucleotide-binding</keyword>
<dbReference type="InterPro" id="IPR024156">
    <property type="entry name" value="Small_GTPase_ARF"/>
</dbReference>
<dbReference type="PANTHER" id="PTHR45909">
    <property type="entry name" value="ADP-RIBOSYLATION FACTOR-RELATED PROTEIN 1"/>
    <property type="match status" value="1"/>
</dbReference>
<keyword evidence="10 14" id="KW-1133">Transmembrane helix</keyword>
<comment type="caution">
    <text evidence="15">The sequence shown here is derived from an EMBL/GenBank/DDBJ whole genome shotgun (WGS) entry which is preliminary data.</text>
</comment>
<comment type="similarity">
    <text evidence="3">Belongs to the small GTPase superfamily. Arf family.</text>
</comment>
<evidence type="ECO:0000256" key="10">
    <source>
        <dbReference type="ARBA" id="ARBA00022989"/>
    </source>
</evidence>
<dbReference type="GO" id="GO:0005525">
    <property type="term" value="F:GTP binding"/>
    <property type="evidence" value="ECO:0007669"/>
    <property type="project" value="UniProtKB-KW"/>
</dbReference>
<comment type="subcellular location">
    <subcellularLocation>
        <location evidence="1">Endoplasmic reticulum membrane</location>
        <topology evidence="1">Single-pass membrane protein</topology>
    </subcellularLocation>
</comment>
<dbReference type="GO" id="GO:0005794">
    <property type="term" value="C:Golgi apparatus"/>
    <property type="evidence" value="ECO:0007669"/>
    <property type="project" value="TreeGrafter"/>
</dbReference>
<keyword evidence="5 14" id="KW-0812">Transmembrane</keyword>
<dbReference type="EMBL" id="JAEHOC010000010">
    <property type="protein sequence ID" value="KAG2437921.1"/>
    <property type="molecule type" value="Genomic_DNA"/>
</dbReference>
<sequence>MAELSLNSPEVQIALLVVVATLLLIAVLTLFSGGKRGSAVLLVGPCNGGKTTLFYRLKEGSAGLGTVASMQENEGMVQVRNDKDRVVGSVRVMDLPGHPRLRSKLEQYLKDASAVVLVIDSVELTPNKTEAAEDLFEVLTHPTVARRRTPVLLACNKADLETQAHSVDFCRRTIEKQLDTMRKTRLALGGEAGRALSALGKGDKPLQLAALRSPISVGEISAEKGEVAEVMRFLAKMV</sequence>
<keyword evidence="16" id="KW-1185">Reference proteome</keyword>
<evidence type="ECO:0000313" key="15">
    <source>
        <dbReference type="EMBL" id="KAG2437921.1"/>
    </source>
</evidence>
<dbReference type="GO" id="GO:0034067">
    <property type="term" value="P:protein localization to Golgi apparatus"/>
    <property type="evidence" value="ECO:0007669"/>
    <property type="project" value="TreeGrafter"/>
</dbReference>
<keyword evidence="6" id="KW-0449">Lipoprotein</keyword>
<dbReference type="PROSITE" id="PS51417">
    <property type="entry name" value="ARF"/>
    <property type="match status" value="1"/>
</dbReference>
<dbReference type="Proteomes" id="UP000650467">
    <property type="component" value="Unassembled WGS sequence"/>
</dbReference>
<organism evidence="15 16">
    <name type="scientific">Chlamydomonas incerta</name>
    <dbReference type="NCBI Taxonomy" id="51695"/>
    <lineage>
        <taxon>Eukaryota</taxon>
        <taxon>Viridiplantae</taxon>
        <taxon>Chlorophyta</taxon>
        <taxon>core chlorophytes</taxon>
        <taxon>Chlorophyceae</taxon>
        <taxon>CS clade</taxon>
        <taxon>Chlamydomonadales</taxon>
        <taxon>Chlamydomonadaceae</taxon>
        <taxon>Chlamydomonas</taxon>
    </lineage>
</organism>
<evidence type="ECO:0000256" key="3">
    <source>
        <dbReference type="ARBA" id="ARBA00010290"/>
    </source>
</evidence>
<evidence type="ECO:0000256" key="13">
    <source>
        <dbReference type="ARBA" id="ARBA00023170"/>
    </source>
</evidence>
<dbReference type="PANTHER" id="PTHR45909:SF1">
    <property type="entry name" value="ADP-RIBOSYLATION FACTOR-RELATED PROTEIN 1"/>
    <property type="match status" value="1"/>
</dbReference>
<dbReference type="Gene3D" id="3.40.50.300">
    <property type="entry name" value="P-loop containing nucleotide triphosphate hydrolases"/>
    <property type="match status" value="1"/>
</dbReference>
<gene>
    <name evidence="15" type="ORF">HXX76_005537</name>
</gene>
<evidence type="ECO:0000256" key="5">
    <source>
        <dbReference type="ARBA" id="ARBA00022692"/>
    </source>
</evidence>
<evidence type="ECO:0000256" key="11">
    <source>
        <dbReference type="ARBA" id="ARBA00023134"/>
    </source>
</evidence>
<evidence type="ECO:0000256" key="12">
    <source>
        <dbReference type="ARBA" id="ARBA00023136"/>
    </source>
</evidence>
<dbReference type="InterPro" id="IPR027417">
    <property type="entry name" value="P-loop_NTPase"/>
</dbReference>
<keyword evidence="9" id="KW-0813">Transport</keyword>
<proteinExistence type="inferred from homology"/>
<dbReference type="AlphaFoldDB" id="A0A835W712"/>
<keyword evidence="8" id="KW-0256">Endoplasmic reticulum</keyword>
<dbReference type="Pfam" id="PF09439">
    <property type="entry name" value="SRPRB"/>
    <property type="match status" value="1"/>
</dbReference>
<evidence type="ECO:0000256" key="14">
    <source>
        <dbReference type="SAM" id="Phobius"/>
    </source>
</evidence>
<evidence type="ECO:0000256" key="7">
    <source>
        <dbReference type="ARBA" id="ARBA00022741"/>
    </source>
</evidence>
<evidence type="ECO:0000256" key="9">
    <source>
        <dbReference type="ARBA" id="ARBA00022892"/>
    </source>
</evidence>
<dbReference type="GO" id="GO:0005789">
    <property type="term" value="C:endoplasmic reticulum membrane"/>
    <property type="evidence" value="ECO:0007669"/>
    <property type="project" value="UniProtKB-SubCell"/>
</dbReference>
<accession>A0A835W712</accession>
<evidence type="ECO:0000256" key="6">
    <source>
        <dbReference type="ARBA" id="ARBA00022707"/>
    </source>
</evidence>
<keyword evidence="6" id="KW-0519">Myristate</keyword>
<dbReference type="SUPFAM" id="SSF52540">
    <property type="entry name" value="P-loop containing nucleoside triphosphate hydrolases"/>
    <property type="match status" value="1"/>
</dbReference>
<evidence type="ECO:0000313" key="16">
    <source>
        <dbReference type="Proteomes" id="UP000650467"/>
    </source>
</evidence>
<evidence type="ECO:0000256" key="4">
    <source>
        <dbReference type="ARBA" id="ARBA00020256"/>
    </source>
</evidence>
<keyword evidence="13" id="KW-0675">Receptor</keyword>
<protein>
    <recommendedName>
        <fullName evidence="4">Signal recognition particle receptor subunit beta</fullName>
    </recommendedName>
</protein>
<name>A0A835W712_CHLIN</name>
<evidence type="ECO:0000256" key="2">
    <source>
        <dbReference type="ARBA" id="ARBA00005619"/>
    </source>
</evidence>
<evidence type="ECO:0000256" key="1">
    <source>
        <dbReference type="ARBA" id="ARBA00004389"/>
    </source>
</evidence>
<keyword evidence="9" id="KW-0931">ER-Golgi transport</keyword>
<dbReference type="GO" id="GO:0043001">
    <property type="term" value="P:Golgi to plasma membrane protein transport"/>
    <property type="evidence" value="ECO:0007669"/>
    <property type="project" value="TreeGrafter"/>
</dbReference>
<comment type="similarity">
    <text evidence="2">Belongs to the SRP receptor beta subunit family.</text>
</comment>
<dbReference type="OrthoDB" id="41266at2759"/>
<feature type="transmembrane region" description="Helical" evidence="14">
    <location>
        <begin position="12"/>
        <end position="31"/>
    </location>
</feature>
<dbReference type="InterPro" id="IPR019009">
    <property type="entry name" value="SRP_receptor_beta_su"/>
</dbReference>
<dbReference type="GO" id="GO:0003924">
    <property type="term" value="F:GTPase activity"/>
    <property type="evidence" value="ECO:0007669"/>
    <property type="project" value="TreeGrafter"/>
</dbReference>
<keyword evidence="11" id="KW-0342">GTP-binding</keyword>
<keyword evidence="12 14" id="KW-0472">Membrane</keyword>
<reference evidence="15" key="1">
    <citation type="journal article" date="2020" name="bioRxiv">
        <title>Comparative genomics of Chlamydomonas.</title>
        <authorList>
            <person name="Craig R.J."/>
            <person name="Hasan A.R."/>
            <person name="Ness R.W."/>
            <person name="Keightley P.D."/>
        </authorList>
    </citation>
    <scope>NUCLEOTIDE SEQUENCE</scope>
    <source>
        <strain evidence="15">SAG 7.73</strain>
    </source>
</reference>
<evidence type="ECO:0000256" key="8">
    <source>
        <dbReference type="ARBA" id="ARBA00022824"/>
    </source>
</evidence>